<comment type="caution">
    <text evidence="1">The sequence shown here is derived from an EMBL/GenBank/DDBJ whole genome shotgun (WGS) entry which is preliminary data.</text>
</comment>
<dbReference type="AlphaFoldDB" id="A0A1J9PI29"/>
<dbReference type="EMBL" id="LGRN01000122">
    <property type="protein sequence ID" value="OJD16120.1"/>
    <property type="molecule type" value="Genomic_DNA"/>
</dbReference>
<sequence>MIGSRGRELSQNGEGHGFGLQIMALYSDRVAEFNRESKWTTVSDRRSWPKYESAATKRLVTSDRSKPFKSDFWLNEAQHSLVAIN</sequence>
<accession>A0A1J9PI29</accession>
<dbReference type="OrthoDB" id="10512672at2759"/>
<name>A0A1J9PI29_9EURO</name>
<gene>
    <name evidence="1" type="ORF">AJ78_03700</name>
</gene>
<proteinExistence type="predicted"/>
<organism evidence="1 2">
    <name type="scientific">Emergomyces pasteurianus Ep9510</name>
    <dbReference type="NCBI Taxonomy" id="1447872"/>
    <lineage>
        <taxon>Eukaryota</taxon>
        <taxon>Fungi</taxon>
        <taxon>Dikarya</taxon>
        <taxon>Ascomycota</taxon>
        <taxon>Pezizomycotina</taxon>
        <taxon>Eurotiomycetes</taxon>
        <taxon>Eurotiomycetidae</taxon>
        <taxon>Onygenales</taxon>
        <taxon>Ajellomycetaceae</taxon>
        <taxon>Emergomyces</taxon>
    </lineage>
</organism>
<reference evidence="1 2" key="1">
    <citation type="submission" date="2015-07" db="EMBL/GenBank/DDBJ databases">
        <title>Emmonsia species relationships and genome sequence.</title>
        <authorList>
            <consortium name="The Broad Institute Genomics Platform"/>
            <person name="Cuomo C.A."/>
            <person name="Munoz J.F."/>
            <person name="Imamovic A."/>
            <person name="Priest M.E."/>
            <person name="Young S."/>
            <person name="Clay O.K."/>
            <person name="McEwen J.G."/>
        </authorList>
    </citation>
    <scope>NUCLEOTIDE SEQUENCE [LARGE SCALE GENOMIC DNA]</scope>
    <source>
        <strain evidence="1 2">UAMH 9510</strain>
    </source>
</reference>
<protein>
    <submittedName>
        <fullName evidence="1">Uncharacterized protein</fullName>
    </submittedName>
</protein>
<evidence type="ECO:0000313" key="2">
    <source>
        <dbReference type="Proteomes" id="UP000182235"/>
    </source>
</evidence>
<evidence type="ECO:0000313" key="1">
    <source>
        <dbReference type="EMBL" id="OJD16120.1"/>
    </source>
</evidence>
<keyword evidence="2" id="KW-1185">Reference proteome</keyword>
<dbReference type="Proteomes" id="UP000182235">
    <property type="component" value="Unassembled WGS sequence"/>
</dbReference>